<dbReference type="RefSeq" id="XP_009265112.1">
    <property type="nucleotide sequence ID" value="XM_009266837.1"/>
</dbReference>
<organism evidence="1 2">
    <name type="scientific">Encephalitozoon romaleae (strain SJ-2008)</name>
    <name type="common">Microsporidian parasite</name>
    <dbReference type="NCBI Taxonomy" id="1178016"/>
    <lineage>
        <taxon>Eukaryota</taxon>
        <taxon>Fungi</taxon>
        <taxon>Fungi incertae sedis</taxon>
        <taxon>Microsporidia</taxon>
        <taxon>Unikaryonidae</taxon>
        <taxon>Encephalitozoon</taxon>
    </lineage>
</organism>
<dbReference type="EMBL" id="CP003525">
    <property type="protein sequence ID" value="AFN83615.1"/>
    <property type="molecule type" value="Genomic_DNA"/>
</dbReference>
<dbReference type="HOGENOM" id="CLU_172741_0_0_1"/>
<dbReference type="VEuPathDB" id="MicrosporidiaDB:EROM_082010"/>
<dbReference type="OrthoDB" id="2193106at2759"/>
<accession>I7AFU7</accession>
<evidence type="ECO:0000313" key="2">
    <source>
        <dbReference type="Proteomes" id="UP000010094"/>
    </source>
</evidence>
<dbReference type="GeneID" id="20521936"/>
<keyword evidence="2" id="KW-1185">Reference proteome</keyword>
<dbReference type="KEGG" id="ero:EROM_082010"/>
<proteinExistence type="predicted"/>
<dbReference type="Proteomes" id="UP000010094">
    <property type="component" value="Chromosome VIII"/>
</dbReference>
<protein>
    <submittedName>
        <fullName evidence="1">Uncharacterized protein</fullName>
    </submittedName>
</protein>
<reference evidence="1 2" key="1">
    <citation type="journal article" date="2012" name="Proc. Natl. Acad. Sci. U.S.A.">
        <title>Gain and loss of multiple functionally related, horizontally transferred genes in the reduced genomes of two microsporidian parasites.</title>
        <authorList>
            <person name="Pombert J.-F."/>
            <person name="Selman M."/>
            <person name="Burki F."/>
            <person name="Bardell F.T."/>
            <person name="Farinelli L."/>
            <person name="Solter L.F."/>
            <person name="Whitman D.W."/>
            <person name="Weiss L.M."/>
            <person name="Corradi N."/>
            <person name="Keeling P.J."/>
        </authorList>
    </citation>
    <scope>NUCLEOTIDE SEQUENCE [LARGE SCALE GENOMIC DNA]</scope>
    <source>
        <strain evidence="1 2">SJ-2008</strain>
    </source>
</reference>
<name>I7AFU7_ENCRO</name>
<dbReference type="AlphaFoldDB" id="I7AFU7"/>
<gene>
    <name evidence="1" type="ordered locus">EROM_082010</name>
</gene>
<evidence type="ECO:0000313" key="1">
    <source>
        <dbReference type="EMBL" id="AFN83615.1"/>
    </source>
</evidence>
<sequence>MEEVVYFNDGKTEVNKVLDENPSYNKVYMKITRKDNVTDIILSREKGDILYILSSVEKEKYSDYFKNKTEDEATTINNEKKMKGGPIPKRTKQSTLFDFIKK</sequence>